<proteinExistence type="predicted"/>
<name>A0ABQ9GGU5_9NEOP</name>
<reference evidence="2 3" key="1">
    <citation type="submission" date="2023-02" db="EMBL/GenBank/DDBJ databases">
        <title>LHISI_Scaffold_Assembly.</title>
        <authorList>
            <person name="Stuart O.P."/>
            <person name="Cleave R."/>
            <person name="Magrath M.J.L."/>
            <person name="Mikheyev A.S."/>
        </authorList>
    </citation>
    <scope>NUCLEOTIDE SEQUENCE [LARGE SCALE GENOMIC DNA]</scope>
    <source>
        <strain evidence="2">Daus_M_001</strain>
        <tissue evidence="2">Leg muscle</tissue>
    </source>
</reference>
<organism evidence="2 3">
    <name type="scientific">Dryococelus australis</name>
    <dbReference type="NCBI Taxonomy" id="614101"/>
    <lineage>
        <taxon>Eukaryota</taxon>
        <taxon>Metazoa</taxon>
        <taxon>Ecdysozoa</taxon>
        <taxon>Arthropoda</taxon>
        <taxon>Hexapoda</taxon>
        <taxon>Insecta</taxon>
        <taxon>Pterygota</taxon>
        <taxon>Neoptera</taxon>
        <taxon>Polyneoptera</taxon>
        <taxon>Phasmatodea</taxon>
        <taxon>Verophasmatodea</taxon>
        <taxon>Anareolatae</taxon>
        <taxon>Phasmatidae</taxon>
        <taxon>Eurycanthinae</taxon>
        <taxon>Dryococelus</taxon>
    </lineage>
</organism>
<feature type="compositionally biased region" description="Polar residues" evidence="1">
    <location>
        <begin position="328"/>
        <end position="337"/>
    </location>
</feature>
<accession>A0ABQ9GGU5</accession>
<evidence type="ECO:0000313" key="2">
    <source>
        <dbReference type="EMBL" id="KAJ8871237.1"/>
    </source>
</evidence>
<comment type="caution">
    <text evidence="2">The sequence shown here is derived from an EMBL/GenBank/DDBJ whole genome shotgun (WGS) entry which is preliminary data.</text>
</comment>
<dbReference type="EMBL" id="JARBHB010000012">
    <property type="protein sequence ID" value="KAJ8871237.1"/>
    <property type="molecule type" value="Genomic_DNA"/>
</dbReference>
<keyword evidence="3" id="KW-1185">Reference proteome</keyword>
<sequence>MAPRAVNSSVQWITALSYTVPDPDAIITCNRTEAELTRENIALSLLPPPPSMTVVAATRAPHTNRLRLNRVHDVVRENNAIVFNDAENWKKMSHGLMSHGTRCGSWMDVAGGRRTILLASHQGEPDSIPGRVTPGFSHVRLVSDDAAGRRVFSGISRLPCPFTPALLHTHMNHPRRLSRSRCELCRGLKTIWFVRSPNLSPIKLLRDETEHRLRAQVSRACGFLSGLSFRGAILFTQLLLLSGISSIPQDDRERQAHLSGRVEDFTPHEPPEPLFKFSMFHAEQCAITGTVTYRWSAPLTLASHPVREKRTREPLYDSGGSDFGRISGTESEPTRQSLQRDRRRSATSGREVCDCKYQAVKYAAGRLDYWTRCGFCNCKTAHNTNMQETEWHSYGSRSPLILNFVGIDNRRLKTAAIEEWDKLAREMNNDHVFGMPRQIQVCLRNRGGPTRPVSLYLPHNYRKKSHDEKKISPFVECIPTNVNENWNRPEKNAATNHRTYDEGFNEARDKKRKETLISIGKNFI</sequence>
<feature type="region of interest" description="Disordered" evidence="1">
    <location>
        <begin position="310"/>
        <end position="343"/>
    </location>
</feature>
<evidence type="ECO:0000313" key="3">
    <source>
        <dbReference type="Proteomes" id="UP001159363"/>
    </source>
</evidence>
<dbReference type="Proteomes" id="UP001159363">
    <property type="component" value="Chromosome 11"/>
</dbReference>
<protein>
    <submittedName>
        <fullName evidence="2">Uncharacterized protein</fullName>
    </submittedName>
</protein>
<evidence type="ECO:0000256" key="1">
    <source>
        <dbReference type="SAM" id="MobiDB-lite"/>
    </source>
</evidence>
<gene>
    <name evidence="2" type="ORF">PR048_027543</name>
</gene>